<evidence type="ECO:0000256" key="2">
    <source>
        <dbReference type="SAM" id="SignalP"/>
    </source>
</evidence>
<dbReference type="EMBL" id="CAXITT010000483">
    <property type="protein sequence ID" value="CAL1542382.1"/>
    <property type="molecule type" value="Genomic_DNA"/>
</dbReference>
<keyword evidence="2" id="KW-0732">Signal</keyword>
<proteinExistence type="predicted"/>
<evidence type="ECO:0000256" key="1">
    <source>
        <dbReference type="SAM" id="MobiDB-lite"/>
    </source>
</evidence>
<protein>
    <submittedName>
        <fullName evidence="3">Uncharacterized protein</fullName>
    </submittedName>
</protein>
<evidence type="ECO:0000313" key="4">
    <source>
        <dbReference type="Proteomes" id="UP001497497"/>
    </source>
</evidence>
<feature type="region of interest" description="Disordered" evidence="1">
    <location>
        <begin position="19"/>
        <end position="40"/>
    </location>
</feature>
<dbReference type="Proteomes" id="UP001497497">
    <property type="component" value="Unassembled WGS sequence"/>
</dbReference>
<feature type="signal peptide" evidence="2">
    <location>
        <begin position="1"/>
        <end position="16"/>
    </location>
</feature>
<dbReference type="AlphaFoldDB" id="A0AAV2ICS1"/>
<accession>A0AAV2ICS1</accession>
<organism evidence="3 4">
    <name type="scientific">Lymnaea stagnalis</name>
    <name type="common">Great pond snail</name>
    <name type="synonym">Helix stagnalis</name>
    <dbReference type="NCBI Taxonomy" id="6523"/>
    <lineage>
        <taxon>Eukaryota</taxon>
        <taxon>Metazoa</taxon>
        <taxon>Spiralia</taxon>
        <taxon>Lophotrochozoa</taxon>
        <taxon>Mollusca</taxon>
        <taxon>Gastropoda</taxon>
        <taxon>Heterobranchia</taxon>
        <taxon>Euthyneura</taxon>
        <taxon>Panpulmonata</taxon>
        <taxon>Hygrophila</taxon>
        <taxon>Lymnaeoidea</taxon>
        <taxon>Lymnaeidae</taxon>
        <taxon>Lymnaea</taxon>
    </lineage>
</organism>
<evidence type="ECO:0000313" key="3">
    <source>
        <dbReference type="EMBL" id="CAL1542382.1"/>
    </source>
</evidence>
<gene>
    <name evidence="3" type="ORF">GSLYS_00015976001</name>
</gene>
<comment type="caution">
    <text evidence="3">The sequence shown here is derived from an EMBL/GenBank/DDBJ whole genome shotgun (WGS) entry which is preliminary data.</text>
</comment>
<sequence>MKGIVLFLSVFAVSYGQSGNEMDETTTHGPGSNRGRGPYRNRWQWRGQGRKNQTVVPREVNTEADDLFQKIFDIVDEVSKGINATKLAQVSQTIKAQADALTGQVTEQEVNDVINEAAAPIDSISATSALFEDTENLMFDIRRIDFALKLLKNLAEEGKKRSDAGQSIDAVAAAISKTSNVLNLILPDFVQTFIYYAETGVLSVNPTDGSENENTDPIKQKRGSICVSWNSNGGCISWSG</sequence>
<reference evidence="3 4" key="1">
    <citation type="submission" date="2024-04" db="EMBL/GenBank/DDBJ databases">
        <authorList>
            <consortium name="Genoscope - CEA"/>
            <person name="William W."/>
        </authorList>
    </citation>
    <scope>NUCLEOTIDE SEQUENCE [LARGE SCALE GENOMIC DNA]</scope>
</reference>
<keyword evidence="4" id="KW-1185">Reference proteome</keyword>
<name>A0AAV2ICS1_LYMST</name>
<feature type="chain" id="PRO_5043774498" evidence="2">
    <location>
        <begin position="17"/>
        <end position="240"/>
    </location>
</feature>